<name>A0AAV7SYB0_PLEWA</name>
<organism evidence="2 3">
    <name type="scientific">Pleurodeles waltl</name>
    <name type="common">Iberian ribbed newt</name>
    <dbReference type="NCBI Taxonomy" id="8319"/>
    <lineage>
        <taxon>Eukaryota</taxon>
        <taxon>Metazoa</taxon>
        <taxon>Chordata</taxon>
        <taxon>Craniata</taxon>
        <taxon>Vertebrata</taxon>
        <taxon>Euteleostomi</taxon>
        <taxon>Amphibia</taxon>
        <taxon>Batrachia</taxon>
        <taxon>Caudata</taxon>
        <taxon>Salamandroidea</taxon>
        <taxon>Salamandridae</taxon>
        <taxon>Pleurodelinae</taxon>
        <taxon>Pleurodeles</taxon>
    </lineage>
</organism>
<dbReference type="Proteomes" id="UP001066276">
    <property type="component" value="Chromosome 4_1"/>
</dbReference>
<keyword evidence="1" id="KW-0812">Transmembrane</keyword>
<proteinExistence type="predicted"/>
<evidence type="ECO:0000313" key="3">
    <source>
        <dbReference type="Proteomes" id="UP001066276"/>
    </source>
</evidence>
<reference evidence="2" key="1">
    <citation type="journal article" date="2022" name="bioRxiv">
        <title>Sequencing and chromosome-scale assembly of the giantPleurodeles waltlgenome.</title>
        <authorList>
            <person name="Brown T."/>
            <person name="Elewa A."/>
            <person name="Iarovenko S."/>
            <person name="Subramanian E."/>
            <person name="Araus A.J."/>
            <person name="Petzold A."/>
            <person name="Susuki M."/>
            <person name="Suzuki K.-i.T."/>
            <person name="Hayashi T."/>
            <person name="Toyoda A."/>
            <person name="Oliveira C."/>
            <person name="Osipova E."/>
            <person name="Leigh N.D."/>
            <person name="Simon A."/>
            <person name="Yun M.H."/>
        </authorList>
    </citation>
    <scope>NUCLEOTIDE SEQUENCE</scope>
    <source>
        <strain evidence="2">20211129_DDA</strain>
        <tissue evidence="2">Liver</tissue>
    </source>
</reference>
<keyword evidence="3" id="KW-1185">Reference proteome</keyword>
<feature type="transmembrane region" description="Helical" evidence="1">
    <location>
        <begin position="26"/>
        <end position="47"/>
    </location>
</feature>
<accession>A0AAV7SYB0</accession>
<keyword evidence="1" id="KW-0472">Membrane</keyword>
<dbReference type="EMBL" id="JANPWB010000007">
    <property type="protein sequence ID" value="KAJ1169210.1"/>
    <property type="molecule type" value="Genomic_DNA"/>
</dbReference>
<evidence type="ECO:0000256" key="1">
    <source>
        <dbReference type="SAM" id="Phobius"/>
    </source>
</evidence>
<protein>
    <submittedName>
        <fullName evidence="2">Uncharacterized protein</fullName>
    </submittedName>
</protein>
<comment type="caution">
    <text evidence="2">The sequence shown here is derived from an EMBL/GenBank/DDBJ whole genome shotgun (WGS) entry which is preliminary data.</text>
</comment>
<sequence>MGRSSQAALPTSNSAPAPTAFAPAPLYLATGLPLAQTIAVAICFSWLRCRETLYTALRVEFKFARAPCDPGVLRCRCLRSAPISECQSAELSGPGPVYRPGALP</sequence>
<dbReference type="AlphaFoldDB" id="A0AAV7SYB0"/>
<gene>
    <name evidence="2" type="ORF">NDU88_001116</name>
</gene>
<evidence type="ECO:0000313" key="2">
    <source>
        <dbReference type="EMBL" id="KAJ1169210.1"/>
    </source>
</evidence>
<keyword evidence="1" id="KW-1133">Transmembrane helix</keyword>